<feature type="compositionally biased region" description="Polar residues" evidence="4">
    <location>
        <begin position="446"/>
        <end position="455"/>
    </location>
</feature>
<dbReference type="CDD" id="cd12521">
    <property type="entry name" value="RRM3_MRN1"/>
    <property type="match status" value="1"/>
</dbReference>
<feature type="domain" description="RRM" evidence="5">
    <location>
        <begin position="186"/>
        <end position="259"/>
    </location>
</feature>
<dbReference type="GO" id="GO:0000398">
    <property type="term" value="P:mRNA splicing, via spliceosome"/>
    <property type="evidence" value="ECO:0007669"/>
    <property type="project" value="TreeGrafter"/>
</dbReference>
<evidence type="ECO:0000256" key="2">
    <source>
        <dbReference type="ARBA" id="ARBA00022884"/>
    </source>
</evidence>
<feature type="compositionally biased region" description="Polar residues" evidence="4">
    <location>
        <begin position="64"/>
        <end position="79"/>
    </location>
</feature>
<gene>
    <name evidence="6" type="ORF">MVEN_00603400</name>
</gene>
<dbReference type="EMBL" id="JACAZI010000004">
    <property type="protein sequence ID" value="KAF7362552.1"/>
    <property type="molecule type" value="Genomic_DNA"/>
</dbReference>
<evidence type="ECO:0000313" key="6">
    <source>
        <dbReference type="EMBL" id="KAF7362552.1"/>
    </source>
</evidence>
<dbReference type="GO" id="GO:0003729">
    <property type="term" value="F:mRNA binding"/>
    <property type="evidence" value="ECO:0007669"/>
    <property type="project" value="UniProtKB-ARBA"/>
</dbReference>
<comment type="caution">
    <text evidence="6">The sequence shown here is derived from an EMBL/GenBank/DDBJ whole genome shotgun (WGS) entry which is preliminary data.</text>
</comment>
<feature type="compositionally biased region" description="Low complexity" evidence="4">
    <location>
        <begin position="127"/>
        <end position="137"/>
    </location>
</feature>
<dbReference type="OrthoDB" id="6407164at2759"/>
<feature type="compositionally biased region" description="Polar residues" evidence="4">
    <location>
        <begin position="686"/>
        <end position="700"/>
    </location>
</feature>
<dbReference type="InterPro" id="IPR035979">
    <property type="entry name" value="RBD_domain_sf"/>
</dbReference>
<evidence type="ECO:0000256" key="4">
    <source>
        <dbReference type="SAM" id="MobiDB-lite"/>
    </source>
</evidence>
<dbReference type="SUPFAM" id="SSF54928">
    <property type="entry name" value="RNA-binding domain, RBD"/>
    <property type="match status" value="2"/>
</dbReference>
<feature type="region of interest" description="Disordered" evidence="4">
    <location>
        <begin position="395"/>
        <end position="455"/>
    </location>
</feature>
<name>A0A8H6YP35_9AGAR</name>
<dbReference type="GO" id="GO:0010468">
    <property type="term" value="P:regulation of gene expression"/>
    <property type="evidence" value="ECO:0007669"/>
    <property type="project" value="UniProtKB-ARBA"/>
</dbReference>
<reference evidence="6" key="1">
    <citation type="submission" date="2020-05" db="EMBL/GenBank/DDBJ databases">
        <title>Mycena genomes resolve the evolution of fungal bioluminescence.</title>
        <authorList>
            <person name="Tsai I.J."/>
        </authorList>
    </citation>
    <scope>NUCLEOTIDE SEQUENCE</scope>
    <source>
        <strain evidence="6">CCC161011</strain>
    </source>
</reference>
<evidence type="ECO:0000256" key="3">
    <source>
        <dbReference type="PROSITE-ProRule" id="PRU00176"/>
    </source>
</evidence>
<feature type="region of interest" description="Disordered" evidence="4">
    <location>
        <begin position="672"/>
        <end position="749"/>
    </location>
</feature>
<dbReference type="PANTHER" id="PTHR14089">
    <property type="entry name" value="PRE-MRNA-SPLICING FACTOR RBM22"/>
    <property type="match status" value="1"/>
</dbReference>
<dbReference type="InterPro" id="IPR039171">
    <property type="entry name" value="Cwc2/Slt11"/>
</dbReference>
<keyword evidence="1" id="KW-0677">Repeat</keyword>
<evidence type="ECO:0000256" key="1">
    <source>
        <dbReference type="ARBA" id="ARBA00022737"/>
    </source>
</evidence>
<feature type="compositionally biased region" description="Low complexity" evidence="4">
    <location>
        <begin position="721"/>
        <end position="733"/>
    </location>
</feature>
<evidence type="ECO:0000259" key="5">
    <source>
        <dbReference type="PROSITE" id="PS50102"/>
    </source>
</evidence>
<dbReference type="SMART" id="SM00360">
    <property type="entry name" value="RRM"/>
    <property type="match status" value="4"/>
</dbReference>
<feature type="compositionally biased region" description="Low complexity" evidence="4">
    <location>
        <begin position="46"/>
        <end position="63"/>
    </location>
</feature>
<feature type="domain" description="RRM" evidence="5">
    <location>
        <begin position="603"/>
        <end position="676"/>
    </location>
</feature>
<proteinExistence type="predicted"/>
<sequence length="749" mass="77562">MEQHTQDQAGGFAQPYPPYSFDIDMMKAKSQDPYANYGYGPGHAAQQQQQSQQQSSSYSGSPQIYATPQLSINTHSLNTNGGGLGGGAAQPEYARGVPGAGSGSGTSSGTTASAAAAEPEPGGGPGESQQGGFQSPSTNFSPQRLPTLNIPAAQAVYGTPNALSALSALQSPLTGLADKHTGGANRTVYIGNLPPSASVDELLNLVHFGPLESIRVLPEKSCVFLSFLDAQTASAFYADAVVRKLTLHAQELKVGWGKASAVPAQVMQAITQSGASRNVYLGGLDEGMTEEMLRDELSRFGLIDQVKIVRDKNIGFVHFLSIGVATKVVNTLPTDPAWAGKRVNYGKDRCAYVPKSQQAAAHQAQAAAAQSLMGFSSPIVGAGAFASPIATAQQTPFGGNNGNNNNGNYANSPASAHPSGQGVNPFTGSGPGGNGGANGTPPASAVNAQQASPNSGYAPYTPAPFSPDALSAMMGMGMFGNMGMGGMMSPMSPGGMGMLGGLPGLGMAGGNRTVYLGNIHPETSTEDLCNAIRGGVLQSIRYMADKHIAFITFIDPAAAFTFFQVSSYQGLTLNNRRLKIGWGKNSGPLPPTLALAVHAGATRNVYIGNVEDFEVFSEERLKADFGEFGDIELVNFLKEKNCAFVNFTNISNAIKAIDAIKNRPEYANLRIAHGKDRCANPPRSGPQGSSGARRTASGNGPASAEPVSAVEPEGEMDFDVEAVQAEAESADAAEGIHVKQEEGEGAASS</sequence>
<keyword evidence="7" id="KW-1185">Reference proteome</keyword>
<feature type="compositionally biased region" description="Gly residues" evidence="4">
    <location>
        <begin position="429"/>
        <end position="438"/>
    </location>
</feature>
<dbReference type="Proteomes" id="UP000620124">
    <property type="component" value="Unassembled WGS sequence"/>
</dbReference>
<organism evidence="6 7">
    <name type="scientific">Mycena venus</name>
    <dbReference type="NCBI Taxonomy" id="2733690"/>
    <lineage>
        <taxon>Eukaryota</taxon>
        <taxon>Fungi</taxon>
        <taxon>Dikarya</taxon>
        <taxon>Basidiomycota</taxon>
        <taxon>Agaricomycotina</taxon>
        <taxon>Agaricomycetes</taxon>
        <taxon>Agaricomycetidae</taxon>
        <taxon>Agaricales</taxon>
        <taxon>Marasmiineae</taxon>
        <taxon>Mycenaceae</taxon>
        <taxon>Mycena</taxon>
    </lineage>
</organism>
<dbReference type="GO" id="GO:0010494">
    <property type="term" value="C:cytoplasmic stress granule"/>
    <property type="evidence" value="ECO:0007669"/>
    <property type="project" value="TreeGrafter"/>
</dbReference>
<dbReference type="Pfam" id="PF00076">
    <property type="entry name" value="RRM_1"/>
    <property type="match status" value="2"/>
</dbReference>
<feature type="compositionally biased region" description="Low complexity" evidence="4">
    <location>
        <begin position="107"/>
        <end position="120"/>
    </location>
</feature>
<dbReference type="AlphaFoldDB" id="A0A8H6YP35"/>
<feature type="region of interest" description="Disordered" evidence="4">
    <location>
        <begin position="1"/>
        <end position="145"/>
    </location>
</feature>
<protein>
    <submittedName>
        <fullName evidence="6">Negative regulator of differentiation 1</fullName>
    </submittedName>
</protein>
<feature type="domain" description="RRM" evidence="5">
    <location>
        <begin position="512"/>
        <end position="585"/>
    </location>
</feature>
<dbReference type="FunFam" id="3.30.70.330:FF:000120">
    <property type="entry name" value="Negative regulator of differentiation 1"/>
    <property type="match status" value="2"/>
</dbReference>
<evidence type="ECO:0000313" key="7">
    <source>
        <dbReference type="Proteomes" id="UP000620124"/>
    </source>
</evidence>
<dbReference type="FunFam" id="3.30.70.330:FF:000400">
    <property type="entry name" value="Negative regulator of differentiation 1"/>
    <property type="match status" value="1"/>
</dbReference>
<dbReference type="InterPro" id="IPR012677">
    <property type="entry name" value="Nucleotide-bd_a/b_plait_sf"/>
</dbReference>
<keyword evidence="2 3" id="KW-0694">RNA-binding</keyword>
<accession>A0A8H6YP35</accession>
<dbReference type="PROSITE" id="PS50102">
    <property type="entry name" value="RRM"/>
    <property type="match status" value="4"/>
</dbReference>
<dbReference type="Gene3D" id="3.30.70.330">
    <property type="match status" value="4"/>
</dbReference>
<feature type="domain" description="RRM" evidence="5">
    <location>
        <begin position="277"/>
        <end position="358"/>
    </location>
</feature>
<dbReference type="InterPro" id="IPR000504">
    <property type="entry name" value="RRM_dom"/>
</dbReference>
<dbReference type="PANTHER" id="PTHR14089:SF8">
    <property type="entry name" value="RNA-BINDING PROTEIN MRN1"/>
    <property type="match status" value="1"/>
</dbReference>